<evidence type="ECO:0000256" key="7">
    <source>
        <dbReference type="ARBA" id="ARBA00022840"/>
    </source>
</evidence>
<dbReference type="Proteomes" id="UP000236584">
    <property type="component" value="Chromosome"/>
</dbReference>
<sequence>MWTPSDGTDRFGHDLPTRDSGTFLPSVTAAQPHRVLLLVSHARNRALLLDWFDEHPLYDAIDGVSVLPGEQGGDTERDVDDTRDGVAPDGTGDRSRSEGAEAGEDHAVPRRLGRLESEAIDLILVDVTAFEANAGWIRRRLELEKPLPLPCLLLASESAARRFFASAAARDRSVLVDDIVTTPVDPTLLDRRLRAYLSLRRMASELDRRHDQLSLLAQVVRHDIANAATVITGWGELLRENVTPEGVDALERILRGGQRITEIVENSRDLTMLIDAGHDLETETVLLGPILQAEVDAIRRVHESTTKAVTVDLRPVPAVKVVAGGMLPSVFANLLSNAVRHNESETVEIGVRVDVEQREVVVRVTDNGPGIDDDRKEQVFEPSTKRGDSPGDGLGLSLVKRLVESYGGRVWFEDAPEGGTVACVALRRAMSSVP</sequence>
<keyword evidence="8" id="KW-0902">Two-component regulatory system</keyword>
<dbReference type="GO" id="GO:0005524">
    <property type="term" value="F:ATP binding"/>
    <property type="evidence" value="ECO:0007669"/>
    <property type="project" value="UniProtKB-KW"/>
</dbReference>
<evidence type="ECO:0000256" key="4">
    <source>
        <dbReference type="ARBA" id="ARBA00022679"/>
    </source>
</evidence>
<organism evidence="11 12">
    <name type="scientific">Salinigranum rubrum</name>
    <dbReference type="NCBI Taxonomy" id="755307"/>
    <lineage>
        <taxon>Archaea</taxon>
        <taxon>Methanobacteriati</taxon>
        <taxon>Methanobacteriota</taxon>
        <taxon>Stenosarchaea group</taxon>
        <taxon>Halobacteria</taxon>
        <taxon>Halobacteriales</taxon>
        <taxon>Haloferacaceae</taxon>
        <taxon>Salinigranum</taxon>
    </lineage>
</organism>
<evidence type="ECO:0000313" key="12">
    <source>
        <dbReference type="Proteomes" id="UP000236584"/>
    </source>
</evidence>
<feature type="domain" description="Histidine kinase" evidence="10">
    <location>
        <begin position="219"/>
        <end position="430"/>
    </location>
</feature>
<dbReference type="InterPro" id="IPR005467">
    <property type="entry name" value="His_kinase_dom"/>
</dbReference>
<dbReference type="GO" id="GO:0000156">
    <property type="term" value="F:phosphorelay response regulator activity"/>
    <property type="evidence" value="ECO:0007669"/>
    <property type="project" value="TreeGrafter"/>
</dbReference>
<feature type="region of interest" description="Disordered" evidence="9">
    <location>
        <begin position="367"/>
        <end position="392"/>
    </location>
</feature>
<dbReference type="EMBL" id="CP026309">
    <property type="protein sequence ID" value="AUV82016.1"/>
    <property type="molecule type" value="Genomic_DNA"/>
</dbReference>
<proteinExistence type="predicted"/>
<dbReference type="InterPro" id="IPR036890">
    <property type="entry name" value="HATPase_C_sf"/>
</dbReference>
<gene>
    <name evidence="11" type="ORF">C2R22_10450</name>
</gene>
<dbReference type="SMART" id="SM00388">
    <property type="entry name" value="HisKA"/>
    <property type="match status" value="1"/>
</dbReference>
<evidence type="ECO:0000259" key="10">
    <source>
        <dbReference type="PROSITE" id="PS50109"/>
    </source>
</evidence>
<dbReference type="Gene3D" id="3.30.565.10">
    <property type="entry name" value="Histidine kinase-like ATPase, C-terminal domain"/>
    <property type="match status" value="1"/>
</dbReference>
<feature type="compositionally biased region" description="Basic and acidic residues" evidence="9">
    <location>
        <begin position="74"/>
        <end position="107"/>
    </location>
</feature>
<reference evidence="11 12" key="1">
    <citation type="submission" date="2018-01" db="EMBL/GenBank/DDBJ databases">
        <title>Complete genome sequence of Salinigranum rubrum GX10T, an extremely halophilic archaeon isolated from a marine solar saltern.</title>
        <authorList>
            <person name="Han S."/>
        </authorList>
    </citation>
    <scope>NUCLEOTIDE SEQUENCE [LARGE SCALE GENOMIC DNA]</scope>
    <source>
        <strain evidence="11 12">GX10</strain>
    </source>
</reference>
<evidence type="ECO:0000256" key="2">
    <source>
        <dbReference type="ARBA" id="ARBA00012438"/>
    </source>
</evidence>
<dbReference type="Pfam" id="PF00512">
    <property type="entry name" value="HisKA"/>
    <property type="match status" value="1"/>
</dbReference>
<evidence type="ECO:0000256" key="3">
    <source>
        <dbReference type="ARBA" id="ARBA00022553"/>
    </source>
</evidence>
<feature type="region of interest" description="Disordered" evidence="9">
    <location>
        <begin position="64"/>
        <end position="107"/>
    </location>
</feature>
<dbReference type="InterPro" id="IPR003661">
    <property type="entry name" value="HisK_dim/P_dom"/>
</dbReference>
<accession>A0A2I8VJB7</accession>
<evidence type="ECO:0000256" key="8">
    <source>
        <dbReference type="ARBA" id="ARBA00023012"/>
    </source>
</evidence>
<dbReference type="GO" id="GO:0000155">
    <property type="term" value="F:phosphorelay sensor kinase activity"/>
    <property type="evidence" value="ECO:0007669"/>
    <property type="project" value="InterPro"/>
</dbReference>
<dbReference type="InterPro" id="IPR036097">
    <property type="entry name" value="HisK_dim/P_sf"/>
</dbReference>
<dbReference type="SUPFAM" id="SSF55874">
    <property type="entry name" value="ATPase domain of HSP90 chaperone/DNA topoisomerase II/histidine kinase"/>
    <property type="match status" value="1"/>
</dbReference>
<dbReference type="InterPro" id="IPR004358">
    <property type="entry name" value="Sig_transdc_His_kin-like_C"/>
</dbReference>
<name>A0A2I8VJB7_9EURY</name>
<evidence type="ECO:0000256" key="6">
    <source>
        <dbReference type="ARBA" id="ARBA00022777"/>
    </source>
</evidence>
<feature type="compositionally biased region" description="Basic and acidic residues" evidence="9">
    <location>
        <begin position="372"/>
        <end position="389"/>
    </location>
</feature>
<dbReference type="PRINTS" id="PR00344">
    <property type="entry name" value="BCTRLSENSOR"/>
</dbReference>
<evidence type="ECO:0000256" key="5">
    <source>
        <dbReference type="ARBA" id="ARBA00022741"/>
    </source>
</evidence>
<keyword evidence="7" id="KW-0067">ATP-binding</keyword>
<dbReference type="PANTHER" id="PTHR42878">
    <property type="entry name" value="TWO-COMPONENT HISTIDINE KINASE"/>
    <property type="match status" value="1"/>
</dbReference>
<dbReference type="GO" id="GO:0007234">
    <property type="term" value="P:osmosensory signaling via phosphorelay pathway"/>
    <property type="evidence" value="ECO:0007669"/>
    <property type="project" value="TreeGrafter"/>
</dbReference>
<keyword evidence="5" id="KW-0547">Nucleotide-binding</keyword>
<dbReference type="InterPro" id="IPR003594">
    <property type="entry name" value="HATPase_dom"/>
</dbReference>
<keyword evidence="4" id="KW-0808">Transferase</keyword>
<comment type="catalytic activity">
    <reaction evidence="1">
        <text>ATP + protein L-histidine = ADP + protein N-phospho-L-histidine.</text>
        <dbReference type="EC" id="2.7.13.3"/>
    </reaction>
</comment>
<evidence type="ECO:0000313" key="11">
    <source>
        <dbReference type="EMBL" id="AUV82016.1"/>
    </source>
</evidence>
<keyword evidence="12" id="KW-1185">Reference proteome</keyword>
<keyword evidence="6" id="KW-0418">Kinase</keyword>
<dbReference type="PANTHER" id="PTHR42878:SF7">
    <property type="entry name" value="SENSOR HISTIDINE KINASE GLRK"/>
    <property type="match status" value="1"/>
</dbReference>
<dbReference type="EC" id="2.7.13.3" evidence="2"/>
<keyword evidence="3" id="KW-0597">Phosphoprotein</keyword>
<dbReference type="GO" id="GO:0030295">
    <property type="term" value="F:protein kinase activator activity"/>
    <property type="evidence" value="ECO:0007669"/>
    <property type="project" value="TreeGrafter"/>
</dbReference>
<evidence type="ECO:0000256" key="9">
    <source>
        <dbReference type="SAM" id="MobiDB-lite"/>
    </source>
</evidence>
<dbReference type="SUPFAM" id="SSF47384">
    <property type="entry name" value="Homodimeric domain of signal transducing histidine kinase"/>
    <property type="match status" value="1"/>
</dbReference>
<dbReference type="Gene3D" id="1.10.287.130">
    <property type="match status" value="1"/>
</dbReference>
<dbReference type="AlphaFoldDB" id="A0A2I8VJB7"/>
<evidence type="ECO:0000256" key="1">
    <source>
        <dbReference type="ARBA" id="ARBA00000085"/>
    </source>
</evidence>
<dbReference type="PROSITE" id="PS50109">
    <property type="entry name" value="HIS_KIN"/>
    <property type="match status" value="1"/>
</dbReference>
<dbReference type="InterPro" id="IPR050351">
    <property type="entry name" value="BphY/WalK/GraS-like"/>
</dbReference>
<dbReference type="SMART" id="SM00387">
    <property type="entry name" value="HATPase_c"/>
    <property type="match status" value="1"/>
</dbReference>
<protein>
    <recommendedName>
        <fullName evidence="2">histidine kinase</fullName>
        <ecNumber evidence="2">2.7.13.3</ecNumber>
    </recommendedName>
</protein>
<dbReference type="KEGG" id="srub:C2R22_10450"/>
<dbReference type="Pfam" id="PF02518">
    <property type="entry name" value="HATPase_c"/>
    <property type="match status" value="1"/>
</dbReference>